<reference evidence="3 4" key="1">
    <citation type="journal article" date="2020" name="Microorganisms">
        <title>Simultaneous Genome Sequencing of Prosthecochloris ethylica and Desulfuromonas acetoxidans within a Syntrophic Mixture Reveals Unique Pili and Protein Interactions.</title>
        <authorList>
            <person name="Kyndt J.A."/>
            <person name="Van Beeumen J.J."/>
            <person name="Meyer T.E."/>
        </authorList>
    </citation>
    <scope>NUCLEOTIDE SEQUENCE [LARGE SCALE GENOMIC DNA]</scope>
    <source>
        <strain evidence="3 4">N3</strain>
    </source>
</reference>
<proteinExistence type="predicted"/>
<keyword evidence="1" id="KW-0732">Signal</keyword>
<dbReference type="Proteomes" id="UP000619838">
    <property type="component" value="Unassembled WGS sequence"/>
</dbReference>
<accession>A0ABR9XSU2</accession>
<dbReference type="Pfam" id="PF14371">
    <property type="entry name" value="DUF4412"/>
    <property type="match status" value="1"/>
</dbReference>
<dbReference type="InterPro" id="IPR025524">
    <property type="entry name" value="DUF4412"/>
</dbReference>
<name>A0ABR9XSU2_9CHLB</name>
<evidence type="ECO:0000313" key="4">
    <source>
        <dbReference type="Proteomes" id="UP000619838"/>
    </source>
</evidence>
<protein>
    <submittedName>
        <fullName evidence="3">DUF4412 domain-containing protein</fullName>
    </submittedName>
</protein>
<gene>
    <name evidence="3" type="ORF">INT08_08035</name>
</gene>
<dbReference type="RefSeq" id="WP_114607688.1">
    <property type="nucleotide sequence ID" value="NZ_JADGIH010000001.1"/>
</dbReference>
<feature type="domain" description="DUF4412" evidence="2">
    <location>
        <begin position="28"/>
        <end position="218"/>
    </location>
</feature>
<evidence type="ECO:0000313" key="3">
    <source>
        <dbReference type="EMBL" id="MBF0637116.1"/>
    </source>
</evidence>
<evidence type="ECO:0000256" key="1">
    <source>
        <dbReference type="SAM" id="SignalP"/>
    </source>
</evidence>
<dbReference type="EMBL" id="JADGII010000012">
    <property type="protein sequence ID" value="MBF0637116.1"/>
    <property type="molecule type" value="Genomic_DNA"/>
</dbReference>
<organism evidence="3 4">
    <name type="scientific">Prosthecochloris ethylica</name>
    <dbReference type="NCBI Taxonomy" id="2743976"/>
    <lineage>
        <taxon>Bacteria</taxon>
        <taxon>Pseudomonadati</taxon>
        <taxon>Chlorobiota</taxon>
        <taxon>Chlorobiia</taxon>
        <taxon>Chlorobiales</taxon>
        <taxon>Chlorobiaceae</taxon>
        <taxon>Prosthecochloris</taxon>
    </lineage>
</organism>
<sequence length="248" mass="28229">MKKRSILSCLIVALSLSLLLPVRAVAGFTGIIDMNLRMPNGTSDIIYFLGNDAQRMDMTSELDNIPEPLRTTVITRESQPDEAVIINHKAGTYSRVNLQTAVENATFVDFDTDYRIERAGTEEIDGFSCEHVRLFSSTEKIEMWLTGDIGDFRTFRLLQSQNPRLSNTVLSQKLRSEGIDGFPVRMVQENESGITTMQIVSWQPAPLQDAEFEIPPHYTEVRDTSEPLNDRQKEHLKDLMEKIRSFQD</sequence>
<keyword evidence="4" id="KW-1185">Reference proteome</keyword>
<feature type="signal peptide" evidence="1">
    <location>
        <begin position="1"/>
        <end position="24"/>
    </location>
</feature>
<comment type="caution">
    <text evidence="3">The sequence shown here is derived from an EMBL/GenBank/DDBJ whole genome shotgun (WGS) entry which is preliminary data.</text>
</comment>
<feature type="chain" id="PRO_5046974588" evidence="1">
    <location>
        <begin position="25"/>
        <end position="248"/>
    </location>
</feature>
<evidence type="ECO:0000259" key="2">
    <source>
        <dbReference type="Pfam" id="PF14371"/>
    </source>
</evidence>